<accession>A0A934S8Z1</accession>
<dbReference type="Proteomes" id="UP000603141">
    <property type="component" value="Unassembled WGS sequence"/>
</dbReference>
<feature type="region of interest" description="Disordered" evidence="2">
    <location>
        <begin position="1156"/>
        <end position="1175"/>
    </location>
</feature>
<reference evidence="6" key="1">
    <citation type="submission" date="2021-01" db="EMBL/GenBank/DDBJ databases">
        <title>Modified the classification status of verrucomicrobia.</title>
        <authorList>
            <person name="Feng X."/>
        </authorList>
    </citation>
    <scope>NUCLEOTIDE SEQUENCE</scope>
    <source>
        <strain evidence="6">KCTC 22041</strain>
    </source>
</reference>
<name>A0A934S8Z1_9BACT</name>
<comment type="similarity">
    <text evidence="1">Belongs to the oxoprolinase family.</text>
</comment>
<feature type="domain" description="Hydantoinase/oxoprolinase N-terminal" evidence="5">
    <location>
        <begin position="127"/>
        <end position="243"/>
    </location>
</feature>
<dbReference type="Pfam" id="PF05378">
    <property type="entry name" value="Hydant_A_N"/>
    <property type="match status" value="1"/>
</dbReference>
<evidence type="ECO:0000259" key="3">
    <source>
        <dbReference type="Pfam" id="PF01968"/>
    </source>
</evidence>
<dbReference type="PANTHER" id="PTHR11365">
    <property type="entry name" value="5-OXOPROLINASE RELATED"/>
    <property type="match status" value="1"/>
</dbReference>
<gene>
    <name evidence="6" type="ORF">JIN85_03975</name>
</gene>
<dbReference type="GO" id="GO:0006749">
    <property type="term" value="P:glutathione metabolic process"/>
    <property type="evidence" value="ECO:0007669"/>
    <property type="project" value="TreeGrafter"/>
</dbReference>
<feature type="domain" description="Hydantoinase B/oxoprolinase" evidence="4">
    <location>
        <begin position="707"/>
        <end position="1212"/>
    </location>
</feature>
<dbReference type="InterPro" id="IPR045079">
    <property type="entry name" value="Oxoprolinase-like"/>
</dbReference>
<evidence type="ECO:0000259" key="5">
    <source>
        <dbReference type="Pfam" id="PF05378"/>
    </source>
</evidence>
<evidence type="ECO:0000259" key="4">
    <source>
        <dbReference type="Pfam" id="PF02538"/>
    </source>
</evidence>
<dbReference type="RefSeq" id="WP_200267869.1">
    <property type="nucleotide sequence ID" value="NZ_JAENIJ010000004.1"/>
</dbReference>
<comment type="caution">
    <text evidence="6">The sequence shown here is derived from an EMBL/GenBank/DDBJ whole genome shotgun (WGS) entry which is preliminary data.</text>
</comment>
<protein>
    <submittedName>
        <fullName evidence="6">Hydantoinase B/oxoprolinase family protein</fullName>
    </submittedName>
</protein>
<organism evidence="6 7">
    <name type="scientific">Luteolibacter pohnpeiensis</name>
    <dbReference type="NCBI Taxonomy" id="454153"/>
    <lineage>
        <taxon>Bacteria</taxon>
        <taxon>Pseudomonadati</taxon>
        <taxon>Verrucomicrobiota</taxon>
        <taxon>Verrucomicrobiia</taxon>
        <taxon>Verrucomicrobiales</taxon>
        <taxon>Verrucomicrobiaceae</taxon>
        <taxon>Luteolibacter</taxon>
    </lineage>
</organism>
<dbReference type="InterPro" id="IPR008040">
    <property type="entry name" value="Hydant_A_N"/>
</dbReference>
<dbReference type="Pfam" id="PF01968">
    <property type="entry name" value="Hydantoinase_A"/>
    <property type="match status" value="1"/>
</dbReference>
<sequence>MSPFWKVRVDTGGTFTDAWALTPTGEERRCKVLSDGSLVVKVQHRTEDHWLDLGRELSFSDHTLVGFDAGVAGKVIAARERGRWIKTAENIEADRLTLRSGEEAPVLVARILTGTPLAEKLPEMDFRVATTRGTNALLERKGAPTVLFVTRGFADLPWIRDQRRDLLFSLAQPAAEAICEGVVPVKGRLDATGQVVEHPDEHEVKAAAREWLAKGVKVAAVAILHSWRNPALEETLAGWIRSEGFEQVTTSSSVAPVIRFLPRMETALADAWLSPVMKHFTGQVSKAMTRGEPLMMTSAGGLVPASRYKPKDSLVSGPAGGFVGAAAIANAAGFPKVLTFDMGGTSTDVARIDGAFEYRYEQQIGPARVLAPTLKIETVAAGGGSICQWKLGRLEVGPESAGSDPGPACYGRGGPLTVTDVNLLLGLMKPEGAGIPLDLEPAEAELQKLILAMQADGVTPPSERELLIGLRSIAVEKMANAIRGVSYSEGHDPRDFVLFAFGGAGPQHACAVAENLGMSRVLVPGDAGLLSAWGLDRAKRQEQATQQILLPLGQTSTASIWKELASNALEPLQPIDRTSVGFRYLAELRLLGQDTSIEVEADLFDEDAASLEMKFRQAYSKLYGYDAPSSRAIECAALRVIAEEISREFAGESFGEIEIRGPLTLQDRFSTCILPDGWGLRKGNGGTLLLEKESSSQEQTRVGMDSEIQAALFRSRFEGLATDMGAILRRTALSPNVKERLDYSCALLDSKGRLLVNAPHVPVHLGALGVCVREVASQIEFHPGDVVVTNHPAAGGSHLPDVTVIAAAFDPQGNRIGYVANRAHHAEIGGMAPGSMPANARNLAEEGVVISPIKWLKNGVMDSKLLEDLLRQSPYPSRRPEENLADLEAQAAAVSHGVRVLQSLAEQHGGAVIQKEMSGILDRSAALMQSLLKRHEGLEISRQEELDDGWPIRVSITVQQAKMTVDFSGSGEQHPANLNATPAIVRSVLLYVLRLWLDEDIPLNEGLLDSVNLIIPQGFLNPSFPPDPKECPAVVGGNIETSQRLTDLLLAALDLCAHGQGTMNNFLFGNDSFGYYETIAGGSGAGPNFAGQSGRHCHMTNTAITDAEILEHRFPVRLHRFEFRPNSGGDGEFTGGNGLIREVEFLQPVTVSMLTQRRSTSPQGMHGGENGASGSQVRITLDGTAEVLPGSITYQAAEGERIILSTPGGGGWNAHHS</sequence>
<evidence type="ECO:0000256" key="2">
    <source>
        <dbReference type="SAM" id="MobiDB-lite"/>
    </source>
</evidence>
<dbReference type="AlphaFoldDB" id="A0A934S8Z1"/>
<dbReference type="InterPro" id="IPR003692">
    <property type="entry name" value="Hydantoinase_B"/>
</dbReference>
<dbReference type="InterPro" id="IPR002821">
    <property type="entry name" value="Hydantoinase_A"/>
</dbReference>
<dbReference type="Pfam" id="PF02538">
    <property type="entry name" value="Hydantoinase_B"/>
    <property type="match status" value="1"/>
</dbReference>
<proteinExistence type="inferred from homology"/>
<keyword evidence="7" id="KW-1185">Reference proteome</keyword>
<dbReference type="EMBL" id="JAENIJ010000004">
    <property type="protein sequence ID" value="MBK1881559.1"/>
    <property type="molecule type" value="Genomic_DNA"/>
</dbReference>
<evidence type="ECO:0000313" key="6">
    <source>
        <dbReference type="EMBL" id="MBK1881559.1"/>
    </source>
</evidence>
<dbReference type="GO" id="GO:0005829">
    <property type="term" value="C:cytosol"/>
    <property type="evidence" value="ECO:0007669"/>
    <property type="project" value="TreeGrafter"/>
</dbReference>
<dbReference type="GO" id="GO:0017168">
    <property type="term" value="F:5-oxoprolinase (ATP-hydrolyzing) activity"/>
    <property type="evidence" value="ECO:0007669"/>
    <property type="project" value="TreeGrafter"/>
</dbReference>
<feature type="domain" description="Hydantoinase A/oxoprolinase" evidence="3">
    <location>
        <begin position="263"/>
        <end position="539"/>
    </location>
</feature>
<evidence type="ECO:0000256" key="1">
    <source>
        <dbReference type="ARBA" id="ARBA00010403"/>
    </source>
</evidence>
<evidence type="ECO:0000313" key="7">
    <source>
        <dbReference type="Proteomes" id="UP000603141"/>
    </source>
</evidence>
<dbReference type="PANTHER" id="PTHR11365:SF23">
    <property type="entry name" value="HYPOTHETICAL 5-OXOPROLINASE (EUROFUNG)-RELATED"/>
    <property type="match status" value="1"/>
</dbReference>